<dbReference type="GO" id="GO:0006351">
    <property type="term" value="P:DNA-templated transcription"/>
    <property type="evidence" value="ECO:0007669"/>
    <property type="project" value="TreeGrafter"/>
</dbReference>
<evidence type="ECO:0000313" key="7">
    <source>
        <dbReference type="Proteomes" id="UP000184932"/>
    </source>
</evidence>
<keyword evidence="4" id="KW-0804">Transcription</keyword>
<dbReference type="InterPro" id="IPR036390">
    <property type="entry name" value="WH_DNA-bd_sf"/>
</dbReference>
<dbReference type="STRING" id="1217970.SAMN05444002_4065"/>
<dbReference type="SUPFAM" id="SSF46785">
    <property type="entry name" value="Winged helix' DNA-binding domain"/>
    <property type="match status" value="1"/>
</dbReference>
<evidence type="ECO:0000259" key="5">
    <source>
        <dbReference type="PROSITE" id="PS50931"/>
    </source>
</evidence>
<keyword evidence="2" id="KW-0805">Transcription regulation</keyword>
<dbReference type="AlphaFoldDB" id="A0A1N6IM58"/>
<organism evidence="6 7">
    <name type="scientific">Vannielia litorea</name>
    <dbReference type="NCBI Taxonomy" id="1217970"/>
    <lineage>
        <taxon>Bacteria</taxon>
        <taxon>Pseudomonadati</taxon>
        <taxon>Pseudomonadota</taxon>
        <taxon>Alphaproteobacteria</taxon>
        <taxon>Rhodobacterales</taxon>
        <taxon>Paracoccaceae</taxon>
        <taxon>Vannielia</taxon>
    </lineage>
</organism>
<dbReference type="InterPro" id="IPR058163">
    <property type="entry name" value="LysR-type_TF_proteobact-type"/>
</dbReference>
<name>A0A1N6IM58_9RHOB</name>
<dbReference type="InterPro" id="IPR000847">
    <property type="entry name" value="LysR_HTH_N"/>
</dbReference>
<dbReference type="PROSITE" id="PS50931">
    <property type="entry name" value="HTH_LYSR"/>
    <property type="match status" value="1"/>
</dbReference>
<dbReference type="Proteomes" id="UP000184932">
    <property type="component" value="Unassembled WGS sequence"/>
</dbReference>
<protein>
    <submittedName>
        <fullName evidence="6">Transcriptional regulator, LysR family</fullName>
    </submittedName>
</protein>
<keyword evidence="7" id="KW-1185">Reference proteome</keyword>
<keyword evidence="3" id="KW-0238">DNA-binding</keyword>
<dbReference type="Pfam" id="PF03466">
    <property type="entry name" value="LysR_substrate"/>
    <property type="match status" value="1"/>
</dbReference>
<feature type="domain" description="HTH lysR-type" evidence="5">
    <location>
        <begin position="7"/>
        <end position="64"/>
    </location>
</feature>
<evidence type="ECO:0000256" key="4">
    <source>
        <dbReference type="ARBA" id="ARBA00023163"/>
    </source>
</evidence>
<gene>
    <name evidence="6" type="ORF">SAMN05444002_4065</name>
</gene>
<dbReference type="EMBL" id="FSRL01000002">
    <property type="protein sequence ID" value="SIO33104.1"/>
    <property type="molecule type" value="Genomic_DNA"/>
</dbReference>
<dbReference type="CDD" id="cd08432">
    <property type="entry name" value="PBP2_GcdR_TrpI_HvrB_AmpR_like"/>
    <property type="match status" value="1"/>
</dbReference>
<accession>A0A1N6IM58</accession>
<dbReference type="OrthoDB" id="7328368at2"/>
<dbReference type="SUPFAM" id="SSF53850">
    <property type="entry name" value="Periplasmic binding protein-like II"/>
    <property type="match status" value="1"/>
</dbReference>
<evidence type="ECO:0000256" key="2">
    <source>
        <dbReference type="ARBA" id="ARBA00023015"/>
    </source>
</evidence>
<evidence type="ECO:0000256" key="3">
    <source>
        <dbReference type="ARBA" id="ARBA00023125"/>
    </source>
</evidence>
<dbReference type="InterPro" id="IPR036388">
    <property type="entry name" value="WH-like_DNA-bd_sf"/>
</dbReference>
<dbReference type="GO" id="GO:0003700">
    <property type="term" value="F:DNA-binding transcription factor activity"/>
    <property type="evidence" value="ECO:0007669"/>
    <property type="project" value="InterPro"/>
</dbReference>
<dbReference type="Gene3D" id="3.40.190.10">
    <property type="entry name" value="Periplasmic binding protein-like II"/>
    <property type="match status" value="2"/>
</dbReference>
<dbReference type="PANTHER" id="PTHR30537:SF26">
    <property type="entry name" value="GLYCINE CLEAVAGE SYSTEM TRANSCRIPTIONAL ACTIVATOR"/>
    <property type="match status" value="1"/>
</dbReference>
<dbReference type="InterPro" id="IPR005119">
    <property type="entry name" value="LysR_subst-bd"/>
</dbReference>
<dbReference type="PANTHER" id="PTHR30537">
    <property type="entry name" value="HTH-TYPE TRANSCRIPTIONAL REGULATOR"/>
    <property type="match status" value="1"/>
</dbReference>
<dbReference type="Pfam" id="PF00126">
    <property type="entry name" value="HTH_1"/>
    <property type="match status" value="1"/>
</dbReference>
<dbReference type="GO" id="GO:0043565">
    <property type="term" value="F:sequence-specific DNA binding"/>
    <property type="evidence" value="ECO:0007669"/>
    <property type="project" value="TreeGrafter"/>
</dbReference>
<dbReference type="RefSeq" id="WP_074258197.1">
    <property type="nucleotide sequence ID" value="NZ_FSRL01000002.1"/>
</dbReference>
<evidence type="ECO:0000256" key="1">
    <source>
        <dbReference type="ARBA" id="ARBA00009437"/>
    </source>
</evidence>
<proteinExistence type="inferred from homology"/>
<sequence length="299" mass="32488">MAGLNDIPLNALRAAEAVARLGALSKAAAALGVSPGAVSQQVARAEAALGRALFDRRPGGMVPLAGTEEIFANLADGFARLTRAAEAARRDRAHVLTIAVAPVFAARWLIWRLPEFTRAHPDIRVRMDNSPALVDFATTDVDLAIRVGPGAYRGVEAERLHPQRIVPVCSAERAAQIASPQDFARHPILRDTLAMYSWDDWLRHEGAEGLVLRDGPEFSDASLCLDAAMAGEGVFLAFETLVHDALKHGRIVAPIPRMHATRHAYWMLHAQGRSLSNPARLFRRWIKRAMAAEGLGGDR</sequence>
<reference evidence="7" key="1">
    <citation type="submission" date="2016-11" db="EMBL/GenBank/DDBJ databases">
        <authorList>
            <person name="Varghese N."/>
            <person name="Submissions S."/>
        </authorList>
    </citation>
    <scope>NUCLEOTIDE SEQUENCE [LARGE SCALE GENOMIC DNA]</scope>
    <source>
        <strain evidence="7">DSM 29440</strain>
    </source>
</reference>
<dbReference type="Gene3D" id="1.10.10.10">
    <property type="entry name" value="Winged helix-like DNA-binding domain superfamily/Winged helix DNA-binding domain"/>
    <property type="match status" value="1"/>
</dbReference>
<evidence type="ECO:0000313" key="6">
    <source>
        <dbReference type="EMBL" id="SIO33104.1"/>
    </source>
</evidence>
<comment type="similarity">
    <text evidence="1">Belongs to the LysR transcriptional regulatory family.</text>
</comment>